<gene>
    <name evidence="2" type="ORF">AKO1_008289</name>
</gene>
<feature type="transmembrane region" description="Helical" evidence="1">
    <location>
        <begin position="163"/>
        <end position="182"/>
    </location>
</feature>
<dbReference type="Proteomes" id="UP001431209">
    <property type="component" value="Unassembled WGS sequence"/>
</dbReference>
<proteinExistence type="predicted"/>
<organism evidence="2 3">
    <name type="scientific">Acrasis kona</name>
    <dbReference type="NCBI Taxonomy" id="1008807"/>
    <lineage>
        <taxon>Eukaryota</taxon>
        <taxon>Discoba</taxon>
        <taxon>Heterolobosea</taxon>
        <taxon>Tetramitia</taxon>
        <taxon>Eutetramitia</taxon>
        <taxon>Acrasidae</taxon>
        <taxon>Acrasis</taxon>
    </lineage>
</organism>
<dbReference type="AlphaFoldDB" id="A0AAW2YMG0"/>
<feature type="transmembrane region" description="Helical" evidence="1">
    <location>
        <begin position="214"/>
        <end position="232"/>
    </location>
</feature>
<feature type="transmembrane region" description="Helical" evidence="1">
    <location>
        <begin position="34"/>
        <end position="53"/>
    </location>
</feature>
<keyword evidence="1" id="KW-0472">Membrane</keyword>
<feature type="transmembrane region" description="Helical" evidence="1">
    <location>
        <begin position="107"/>
        <end position="125"/>
    </location>
</feature>
<name>A0AAW2YMG0_9EUKA</name>
<sequence length="279" mass="31666">MCFSMEMSAAFAALGLYVSWWVWSKTSNAELARGIFFFFTMEFLQAIQYIFIAPSLDSPLCDRPINKVLTIIGYCHICLQPYFTHSINASLVINQRYLDKYQIIKRLSLIGGAMLFFRFLLSYAWPTTLGNQPSTEWLRGSTICTFRGDYHLAWSVPMADPTYIIPGAAIHSFCMFAPFIALYEKKGMLIEGALLFLTGPVAAGFVTNNLMEQASIWCFFSMAQIGVMIYFINDRLVLIWGREGSLLSKKNLKTINFEDAEDKPVQVLNTLLPSPKKDQ</sequence>
<feature type="transmembrane region" description="Helical" evidence="1">
    <location>
        <begin position="189"/>
        <end position="208"/>
    </location>
</feature>
<keyword evidence="1" id="KW-0812">Transmembrane</keyword>
<dbReference type="EMBL" id="JAOPGA020000460">
    <property type="protein sequence ID" value="KAL0478691.1"/>
    <property type="molecule type" value="Genomic_DNA"/>
</dbReference>
<reference evidence="2 3" key="1">
    <citation type="submission" date="2024-03" db="EMBL/GenBank/DDBJ databases">
        <title>The Acrasis kona genome and developmental transcriptomes reveal deep origins of eukaryotic multicellular pathways.</title>
        <authorList>
            <person name="Sheikh S."/>
            <person name="Fu C.-J."/>
            <person name="Brown M.W."/>
            <person name="Baldauf S.L."/>
        </authorList>
    </citation>
    <scope>NUCLEOTIDE SEQUENCE [LARGE SCALE GENOMIC DNA]</scope>
    <source>
        <strain evidence="2 3">ATCC MYA-3509</strain>
    </source>
</reference>
<dbReference type="Pfam" id="PF19069">
    <property type="entry name" value="DUF5765"/>
    <property type="match status" value="1"/>
</dbReference>
<keyword evidence="3" id="KW-1185">Reference proteome</keyword>
<evidence type="ECO:0000313" key="3">
    <source>
        <dbReference type="Proteomes" id="UP001431209"/>
    </source>
</evidence>
<accession>A0AAW2YMG0</accession>
<protein>
    <submittedName>
        <fullName evidence="2">Uncharacterized protein</fullName>
    </submittedName>
</protein>
<evidence type="ECO:0000313" key="2">
    <source>
        <dbReference type="EMBL" id="KAL0478691.1"/>
    </source>
</evidence>
<comment type="caution">
    <text evidence="2">The sequence shown here is derived from an EMBL/GenBank/DDBJ whole genome shotgun (WGS) entry which is preliminary data.</text>
</comment>
<evidence type="ECO:0000256" key="1">
    <source>
        <dbReference type="SAM" id="Phobius"/>
    </source>
</evidence>
<keyword evidence="1" id="KW-1133">Transmembrane helix</keyword>
<dbReference type="InterPro" id="IPR043912">
    <property type="entry name" value="DUF5765"/>
</dbReference>